<dbReference type="Proteomes" id="UP000754883">
    <property type="component" value="Unassembled WGS sequence"/>
</dbReference>
<dbReference type="OrthoDB" id="5069333at2759"/>
<dbReference type="GO" id="GO:0045944">
    <property type="term" value="P:positive regulation of transcription by RNA polymerase II"/>
    <property type="evidence" value="ECO:0007669"/>
    <property type="project" value="TreeGrafter"/>
</dbReference>
<keyword evidence="4" id="KW-1185">Reference proteome</keyword>
<name>A0A9N9Y9Q4_9HYPO</name>
<proteinExistence type="predicted"/>
<comment type="caution">
    <text evidence="3">The sequence shown here is derived from an EMBL/GenBank/DDBJ whole genome shotgun (WGS) entry which is preliminary data.</text>
</comment>
<keyword evidence="2" id="KW-0539">Nucleus</keyword>
<reference evidence="3 4" key="2">
    <citation type="submission" date="2021-10" db="EMBL/GenBank/DDBJ databases">
        <authorList>
            <person name="Piombo E."/>
        </authorList>
    </citation>
    <scope>NUCLEOTIDE SEQUENCE [LARGE SCALE GENOMIC DNA]</scope>
</reference>
<dbReference type="Pfam" id="PF11951">
    <property type="entry name" value="Fungal_trans_2"/>
    <property type="match status" value="1"/>
</dbReference>
<organism evidence="3 4">
    <name type="scientific">Clonostachys byssicola</name>
    <dbReference type="NCBI Taxonomy" id="160290"/>
    <lineage>
        <taxon>Eukaryota</taxon>
        <taxon>Fungi</taxon>
        <taxon>Dikarya</taxon>
        <taxon>Ascomycota</taxon>
        <taxon>Pezizomycotina</taxon>
        <taxon>Sordariomycetes</taxon>
        <taxon>Hypocreomycetidae</taxon>
        <taxon>Hypocreales</taxon>
        <taxon>Bionectriaceae</taxon>
        <taxon>Clonostachys</taxon>
    </lineage>
</organism>
<reference evidence="4" key="1">
    <citation type="submission" date="2019-06" db="EMBL/GenBank/DDBJ databases">
        <authorList>
            <person name="Broberg M."/>
        </authorList>
    </citation>
    <scope>NUCLEOTIDE SEQUENCE [LARGE SCALE GENOMIC DNA]</scope>
</reference>
<evidence type="ECO:0000256" key="1">
    <source>
        <dbReference type="ARBA" id="ARBA00004123"/>
    </source>
</evidence>
<dbReference type="GO" id="GO:0000976">
    <property type="term" value="F:transcription cis-regulatory region binding"/>
    <property type="evidence" value="ECO:0007669"/>
    <property type="project" value="TreeGrafter"/>
</dbReference>
<gene>
    <name evidence="3" type="ORF">CBYS24578_00016776</name>
</gene>
<dbReference type="EMBL" id="CABFNO020001545">
    <property type="protein sequence ID" value="CAG9997255.1"/>
    <property type="molecule type" value="Genomic_DNA"/>
</dbReference>
<dbReference type="PANTHER" id="PTHR37534">
    <property type="entry name" value="TRANSCRIPTIONAL ACTIVATOR PROTEIN UGA3"/>
    <property type="match status" value="1"/>
</dbReference>
<accession>A0A9N9Y9Q4</accession>
<evidence type="ECO:0000256" key="2">
    <source>
        <dbReference type="ARBA" id="ARBA00023242"/>
    </source>
</evidence>
<protein>
    <submittedName>
        <fullName evidence="3">Uncharacterized protein</fullName>
    </submittedName>
</protein>
<evidence type="ECO:0000313" key="3">
    <source>
        <dbReference type="EMBL" id="CAG9997255.1"/>
    </source>
</evidence>
<dbReference type="PANTHER" id="PTHR37534:SF49">
    <property type="entry name" value="LYSINE BIOSYNTHESIS REGULATORY PROTEIN LYS14"/>
    <property type="match status" value="1"/>
</dbReference>
<dbReference type="AlphaFoldDB" id="A0A9N9Y9Q4"/>
<comment type="subcellular location">
    <subcellularLocation>
        <location evidence="1">Nucleus</location>
    </subcellularLocation>
</comment>
<evidence type="ECO:0000313" key="4">
    <source>
        <dbReference type="Proteomes" id="UP000754883"/>
    </source>
</evidence>
<sequence length="359" mass="40774">MAISSYQLYMLKDRRFERDIWIYRAKALRGFQYEIARFRDDIESSKGWEQVIATLIMLTFFDISQDASPAWLIHQRCARNIQALLPVTNSLSMTQMDLSRFFRYYFAQHEAFSRTAYDILDPHAACVSWFSPGLEVDMTVIDALLGCSPELISLILEISNLAAQRLAVAGATKGVPDGISWRESGQAICAWRNNIERRLCFLEQVLPCSSSLSIDCDQDGQGAIEELGYIAETRRLSALLYMYSRLDGIPPGFSPIDKLTTQILTLIPKISLRSHALLWPLFVVGTMGIGVVNTECGDAQRIFVLERLVSLQQTRQLKNVRRAREIVEAVWKMRDIQGPEYMGGWYDIGRVESYGVSLC</sequence>
<dbReference type="GO" id="GO:0005634">
    <property type="term" value="C:nucleus"/>
    <property type="evidence" value="ECO:0007669"/>
    <property type="project" value="UniProtKB-SubCell"/>
</dbReference>
<dbReference type="InterPro" id="IPR021858">
    <property type="entry name" value="Fun_TF"/>
</dbReference>
<dbReference type="GO" id="GO:0003700">
    <property type="term" value="F:DNA-binding transcription factor activity"/>
    <property type="evidence" value="ECO:0007669"/>
    <property type="project" value="TreeGrafter"/>
</dbReference>